<dbReference type="InterPro" id="IPR036390">
    <property type="entry name" value="WH_DNA-bd_sf"/>
</dbReference>
<proteinExistence type="predicted"/>
<dbReference type="InterPro" id="IPR048846">
    <property type="entry name" value="PaaX-like_central"/>
</dbReference>
<name>A0A0H4TCG1_9BACT</name>
<sequence>MSEYGKFTWKILELLATGTLLGFTKDRSLKRELLEECDQIWYEMDRKQLYRFLERMHLKNYVEFISKKGGIERVKLTNQGRARFLEYQFKNIILGKNKRWDGKWRMVLFDIPEPKKKIRDALRRKLKELGFLEFQKSVFVYPYHCRDEINFVINFWDIQEHVYYIEAPIIPDQMLRSHFHL</sequence>
<dbReference type="Gene3D" id="3.30.70.2650">
    <property type="match status" value="1"/>
</dbReference>
<dbReference type="PANTHER" id="PTHR30319">
    <property type="entry name" value="PHENYLACETIC ACID REGULATOR-RELATED TRANSCRIPTIONAL REPRESSOR"/>
    <property type="match status" value="1"/>
</dbReference>
<gene>
    <name evidence="2" type="primary">paaX</name>
</gene>
<evidence type="ECO:0000259" key="1">
    <source>
        <dbReference type="Pfam" id="PF20803"/>
    </source>
</evidence>
<dbReference type="AlphaFoldDB" id="A0A0H4TCG1"/>
<reference evidence="2" key="1">
    <citation type="journal article" date="2015" name="ISME J.">
        <title>Aquifer environment selects for microbial species cohorts in sediment and groundwater.</title>
        <authorList>
            <person name="Hug L.A."/>
            <person name="Thomas B.C."/>
            <person name="Brown C.T."/>
            <person name="Frischkorn K.R."/>
            <person name="Williams K.H."/>
            <person name="Tringe S.G."/>
            <person name="Banfield J.F."/>
        </authorList>
    </citation>
    <scope>NUCLEOTIDE SEQUENCE</scope>
</reference>
<protein>
    <submittedName>
        <fullName evidence="2">Repressor in ring oxydation complex/phenylacetic acid degradation pathway-like protein (PaaX), phenylacetic acid degradation operon negative regulatory protein</fullName>
    </submittedName>
</protein>
<dbReference type="EMBL" id="KT007084">
    <property type="protein sequence ID" value="AKQ05728.1"/>
    <property type="molecule type" value="Genomic_DNA"/>
</dbReference>
<accession>A0A0H4TCG1</accession>
<dbReference type="PANTHER" id="PTHR30319:SF1">
    <property type="entry name" value="TRANSCRIPTIONAL REPRESSOR PAAX"/>
    <property type="match status" value="1"/>
</dbReference>
<feature type="domain" description="Transcriptional repressor PaaX-like central Cas2-like" evidence="1">
    <location>
        <begin position="98"/>
        <end position="167"/>
    </location>
</feature>
<dbReference type="GO" id="GO:0006351">
    <property type="term" value="P:DNA-templated transcription"/>
    <property type="evidence" value="ECO:0007669"/>
    <property type="project" value="TreeGrafter"/>
</dbReference>
<evidence type="ECO:0000313" key="2">
    <source>
        <dbReference type="EMBL" id="AKQ05728.1"/>
    </source>
</evidence>
<dbReference type="Pfam" id="PF20803">
    <property type="entry name" value="PaaX_M"/>
    <property type="match status" value="1"/>
</dbReference>
<dbReference type="SUPFAM" id="SSF46785">
    <property type="entry name" value="Winged helix' DNA-binding domain"/>
    <property type="match status" value="1"/>
</dbReference>
<organism evidence="2">
    <name type="scientific">uncultured Parcubacteria bacterium Rifle_16ft_4_minimus_23641</name>
    <dbReference type="NCBI Taxonomy" id="1665135"/>
    <lineage>
        <taxon>Bacteria</taxon>
        <taxon>Candidatus Parcubacteria</taxon>
        <taxon>environmental samples</taxon>
    </lineage>
</organism>
<dbReference type="SUPFAM" id="SSF143430">
    <property type="entry name" value="TTP0101/SSO1404-like"/>
    <property type="match status" value="1"/>
</dbReference>